<gene>
    <name evidence="1" type="ORF">LDC_2923</name>
</gene>
<name>D9PMZ4_9ZZZZ</name>
<dbReference type="EMBL" id="ADZX01000902">
    <property type="protein sequence ID" value="EFK95065.1"/>
    <property type="molecule type" value="Genomic_DNA"/>
</dbReference>
<proteinExistence type="predicted"/>
<sequence>MRSGLNADIDIILSEMTDVLRIPKRFVIKTDDGHVVLMPAMKVGTRSSTTIDVLLEGNDGFVAITGTNEGDTLIAP</sequence>
<protein>
    <recommendedName>
        <fullName evidence="2">Efflux transporter, RND family, MFP subunit</fullName>
    </recommendedName>
</protein>
<dbReference type="AlphaFoldDB" id="D9PMZ4"/>
<reference evidence="1" key="1">
    <citation type="submission" date="2010-07" db="EMBL/GenBank/DDBJ databases">
        <authorList>
            <consortium name="CONSOLIDER consortium CSD2007-00005"/>
            <person name="Guazzaroni M.-E."/>
            <person name="Richter M."/>
            <person name="Garcia-Salamanca A."/>
            <person name="Yarza P."/>
            <person name="Ferrer M."/>
        </authorList>
    </citation>
    <scope>NUCLEOTIDE SEQUENCE</scope>
</reference>
<evidence type="ECO:0008006" key="2">
    <source>
        <dbReference type="Google" id="ProtNLM"/>
    </source>
</evidence>
<comment type="caution">
    <text evidence="1">The sequence shown here is derived from an EMBL/GenBank/DDBJ whole genome shotgun (WGS) entry which is preliminary data.</text>
</comment>
<organism evidence="1">
    <name type="scientific">sediment metagenome</name>
    <dbReference type="NCBI Taxonomy" id="749907"/>
    <lineage>
        <taxon>unclassified sequences</taxon>
        <taxon>metagenomes</taxon>
        <taxon>ecological metagenomes</taxon>
    </lineage>
</organism>
<evidence type="ECO:0000313" key="1">
    <source>
        <dbReference type="EMBL" id="EFK95065.1"/>
    </source>
</evidence>
<reference evidence="1" key="2">
    <citation type="journal article" date="2011" name="Microb. Ecol.">
        <title>Taxonomic and Functional Metagenomic Profiling of the Microbial Community in the Anoxic Sediment of a Sub-saline Shallow Lake (Laguna de Carrizo, Central Spain).</title>
        <authorList>
            <person name="Ferrer M."/>
            <person name="Guazzaroni M.E."/>
            <person name="Richter M."/>
            <person name="Garcia-Salamanca A."/>
            <person name="Yarza P."/>
            <person name="Suarez-Suarez A."/>
            <person name="Solano J."/>
            <person name="Alcaide M."/>
            <person name="van Dillewijn P."/>
            <person name="Molina-Henares M.A."/>
            <person name="Lopez-Cortes N."/>
            <person name="Al-Ramahi Y."/>
            <person name="Guerrero C."/>
            <person name="Acosta A."/>
            <person name="de Eugenio L.I."/>
            <person name="Martinez V."/>
            <person name="Marques S."/>
            <person name="Rojo F."/>
            <person name="Santero E."/>
            <person name="Genilloud O."/>
            <person name="Perez-Perez J."/>
            <person name="Rossello-Mora R."/>
            <person name="Ramos J.L."/>
        </authorList>
    </citation>
    <scope>NUCLEOTIDE SEQUENCE</scope>
</reference>
<accession>D9PMZ4</accession>